<dbReference type="EMBL" id="JAAGOA010000004">
    <property type="protein sequence ID" value="NED99971.1"/>
    <property type="molecule type" value="Genomic_DNA"/>
</dbReference>
<dbReference type="Pfam" id="PF13286">
    <property type="entry name" value="HD_assoc"/>
    <property type="match status" value="1"/>
</dbReference>
<feature type="region of interest" description="Disordered" evidence="2">
    <location>
        <begin position="1"/>
        <end position="24"/>
    </location>
</feature>
<dbReference type="PANTHER" id="PTHR11373:SF32">
    <property type="entry name" value="DEOXYGUANOSINETRIPHOSPHATE TRIPHOSPHOHYDROLASE"/>
    <property type="match status" value="1"/>
</dbReference>
<proteinExistence type="predicted"/>
<accession>A0A6L9S630</accession>
<dbReference type="PANTHER" id="PTHR11373">
    <property type="entry name" value="DEOXYNUCLEOSIDE TRIPHOSPHATE TRIPHOSPHOHYDROLASE"/>
    <property type="match status" value="1"/>
</dbReference>
<evidence type="ECO:0000313" key="4">
    <source>
        <dbReference type="EMBL" id="NED99971.1"/>
    </source>
</evidence>
<dbReference type="NCBIfam" id="NF002829">
    <property type="entry name" value="PRK03007.1"/>
    <property type="match status" value="1"/>
</dbReference>
<evidence type="ECO:0000256" key="1">
    <source>
        <dbReference type="ARBA" id="ARBA00022801"/>
    </source>
</evidence>
<dbReference type="GO" id="GO:0006203">
    <property type="term" value="P:dGTP catabolic process"/>
    <property type="evidence" value="ECO:0007669"/>
    <property type="project" value="TreeGrafter"/>
</dbReference>
<evidence type="ECO:0000256" key="2">
    <source>
        <dbReference type="SAM" id="MobiDB-lite"/>
    </source>
</evidence>
<gene>
    <name evidence="4" type="ORF">G1H10_07290</name>
</gene>
<dbReference type="PROSITE" id="PS51831">
    <property type="entry name" value="HD"/>
    <property type="match status" value="1"/>
</dbReference>
<dbReference type="InterPro" id="IPR006674">
    <property type="entry name" value="HD_domain"/>
</dbReference>
<dbReference type="InterPro" id="IPR026875">
    <property type="entry name" value="PHydrolase_assoc_dom"/>
</dbReference>
<dbReference type="Gene3D" id="1.10.3210.10">
    <property type="entry name" value="Hypothetical protein af1432"/>
    <property type="match status" value="1"/>
</dbReference>
<dbReference type="NCBIfam" id="TIGR01353">
    <property type="entry name" value="dGTP_triPase"/>
    <property type="match status" value="1"/>
</dbReference>
<dbReference type="GO" id="GO:0008832">
    <property type="term" value="F:dGTPase activity"/>
    <property type="evidence" value="ECO:0007669"/>
    <property type="project" value="TreeGrafter"/>
</dbReference>
<evidence type="ECO:0000259" key="3">
    <source>
        <dbReference type="PROSITE" id="PS51831"/>
    </source>
</evidence>
<dbReference type="CDD" id="cd00077">
    <property type="entry name" value="HDc"/>
    <property type="match status" value="1"/>
</dbReference>
<dbReference type="SMART" id="SM00471">
    <property type="entry name" value="HDc"/>
    <property type="match status" value="1"/>
</dbReference>
<name>A0A6L9S630_9ACTN</name>
<dbReference type="InterPro" id="IPR006261">
    <property type="entry name" value="dGTPase"/>
</dbReference>
<reference evidence="4 5" key="1">
    <citation type="submission" date="2020-02" db="EMBL/GenBank/DDBJ databases">
        <authorList>
            <person name="Li X.-J."/>
            <person name="Han X.-M."/>
        </authorList>
    </citation>
    <scope>NUCLEOTIDE SEQUENCE [LARGE SCALE GENOMIC DNA]</scope>
    <source>
        <strain evidence="4 5">CCTCC AB 2017055</strain>
    </source>
</reference>
<dbReference type="InterPro" id="IPR003607">
    <property type="entry name" value="HD/PDEase_dom"/>
</dbReference>
<protein>
    <submittedName>
        <fullName evidence="4">Deoxyguanosinetriphosphate triphosphohydrolase</fullName>
    </submittedName>
</protein>
<dbReference type="RefSeq" id="WP_163734886.1">
    <property type="nucleotide sequence ID" value="NZ_JAAGOA010000004.1"/>
</dbReference>
<evidence type="ECO:0000313" key="5">
    <source>
        <dbReference type="Proteomes" id="UP000475214"/>
    </source>
</evidence>
<keyword evidence="5" id="KW-1185">Reference proteome</keyword>
<dbReference type="InterPro" id="IPR050135">
    <property type="entry name" value="dGTPase-like"/>
</dbReference>
<dbReference type="AlphaFoldDB" id="A0A6L9S630"/>
<organism evidence="4 5">
    <name type="scientific">Phytoactinopolyspora halotolerans</name>
    <dbReference type="NCBI Taxonomy" id="1981512"/>
    <lineage>
        <taxon>Bacteria</taxon>
        <taxon>Bacillati</taxon>
        <taxon>Actinomycetota</taxon>
        <taxon>Actinomycetes</taxon>
        <taxon>Jiangellales</taxon>
        <taxon>Jiangellaceae</taxon>
        <taxon>Phytoactinopolyspora</taxon>
    </lineage>
</organism>
<dbReference type="SUPFAM" id="SSF109604">
    <property type="entry name" value="HD-domain/PDEase-like"/>
    <property type="match status" value="1"/>
</dbReference>
<keyword evidence="1 4" id="KW-0378">Hydrolase</keyword>
<feature type="domain" description="HD" evidence="3">
    <location>
        <begin position="59"/>
        <end position="206"/>
    </location>
</feature>
<sequence length="415" mass="46274">MDGYDVADRERWAPEPEKRSTRTDFERDRARVLHAASLRRLAAKTQVVSPGSDDFVRNRLTHSLEVAQVGRELGKALGCDPDVVDTACLAHDLGHPPFGHNGEDALDTITAHIGGFEGNAQTLRLLTRLEAKASHPDGRSAGLNLTRASLDAATKYPWRRGTVHPKKFGVYEDDMAVFTWLRTGAPDQRRCLEAQVMDFADDVAYCVHDVEDAIVGGWLQPWRVLDVQEERQRFAELTRSWYLPDTPLEEILHTLDRLRSSSFWVDAYDGRRASLAALKDMTSQLIGRFSAHAQRATHDVYGGGRLTRYAADLCVPHQTRLEVGVLKGLAATYVMTARDRAETYGDQRALVEELVDLLRDRAPEGLEPIFRDDWDHAPDDAARLRVIVDQVASLTDASAYLLHSRLKGAGASGRS</sequence>
<dbReference type="Pfam" id="PF01966">
    <property type="entry name" value="HD"/>
    <property type="match status" value="1"/>
</dbReference>
<comment type="caution">
    <text evidence="4">The sequence shown here is derived from an EMBL/GenBank/DDBJ whole genome shotgun (WGS) entry which is preliminary data.</text>
</comment>
<dbReference type="Proteomes" id="UP000475214">
    <property type="component" value="Unassembled WGS sequence"/>
</dbReference>